<dbReference type="InterPro" id="IPR011659">
    <property type="entry name" value="WD40"/>
</dbReference>
<evidence type="ECO:0008006" key="3">
    <source>
        <dbReference type="Google" id="ProtNLM"/>
    </source>
</evidence>
<comment type="caution">
    <text evidence="1">The sequence shown here is derived from an EMBL/GenBank/DDBJ whole genome shotgun (WGS) entry which is preliminary data.</text>
</comment>
<proteinExistence type="predicted"/>
<gene>
    <name evidence="1" type="ORF">GCM10011506_23100</name>
</gene>
<dbReference type="RefSeq" id="WP_188463508.1">
    <property type="nucleotide sequence ID" value="NZ_BAABHU010000007.1"/>
</dbReference>
<name>A0ABQ1MD84_9BACT</name>
<evidence type="ECO:0000313" key="1">
    <source>
        <dbReference type="EMBL" id="GGC37078.1"/>
    </source>
</evidence>
<protein>
    <recommendedName>
        <fullName evidence="3">Exo-alpha-sialidase</fullName>
    </recommendedName>
</protein>
<dbReference type="Pfam" id="PF07676">
    <property type="entry name" value="PD40"/>
    <property type="match status" value="4"/>
</dbReference>
<sequence>MKFPILIIFYVCFINISLSQHTKKQYLAQKPPGLKPEIFAPHLVSKDNRSEFGSVFSADGLEFFYAIDEGGKAEIHYSVYEKDEWTAPTAIISHPVYSFNDPFLSVDGQKLFYISDRSIDGSGNKKDYDIWYSNREGDGWSEPINTGSHINTTFNEYYISFAEDGSMYFSSNAQADKGKNHDFDIYKAEWKESEFQKPVKLSDYINTKAYEADVFVAPDESYLIFSAARKKGLGRGDLYISFKSANGEWSKASNMGPLVNTEGHELCPFVTKDGKYFFFTSNQDIYWVDASLLEAFR</sequence>
<evidence type="ECO:0000313" key="2">
    <source>
        <dbReference type="Proteomes" id="UP000636010"/>
    </source>
</evidence>
<organism evidence="1 2">
    <name type="scientific">Marivirga lumbricoides</name>
    <dbReference type="NCBI Taxonomy" id="1046115"/>
    <lineage>
        <taxon>Bacteria</taxon>
        <taxon>Pseudomonadati</taxon>
        <taxon>Bacteroidota</taxon>
        <taxon>Cytophagia</taxon>
        <taxon>Cytophagales</taxon>
        <taxon>Marivirgaceae</taxon>
        <taxon>Marivirga</taxon>
    </lineage>
</organism>
<accession>A0ABQ1MD84</accession>
<dbReference type="Proteomes" id="UP000636010">
    <property type="component" value="Unassembled WGS sequence"/>
</dbReference>
<dbReference type="InterPro" id="IPR011042">
    <property type="entry name" value="6-blade_b-propeller_TolB-like"/>
</dbReference>
<dbReference type="SUPFAM" id="SSF82171">
    <property type="entry name" value="DPP6 N-terminal domain-like"/>
    <property type="match status" value="1"/>
</dbReference>
<dbReference type="EMBL" id="BMEC01000007">
    <property type="protein sequence ID" value="GGC37078.1"/>
    <property type="molecule type" value="Genomic_DNA"/>
</dbReference>
<reference evidence="2" key="1">
    <citation type="journal article" date="2019" name="Int. J. Syst. Evol. Microbiol.">
        <title>The Global Catalogue of Microorganisms (GCM) 10K type strain sequencing project: providing services to taxonomists for standard genome sequencing and annotation.</title>
        <authorList>
            <consortium name="The Broad Institute Genomics Platform"/>
            <consortium name="The Broad Institute Genome Sequencing Center for Infectious Disease"/>
            <person name="Wu L."/>
            <person name="Ma J."/>
        </authorList>
    </citation>
    <scope>NUCLEOTIDE SEQUENCE [LARGE SCALE GENOMIC DNA]</scope>
    <source>
        <strain evidence="2">CGMCC 1.10832</strain>
    </source>
</reference>
<keyword evidence="2" id="KW-1185">Reference proteome</keyword>
<dbReference type="Gene3D" id="2.120.10.30">
    <property type="entry name" value="TolB, C-terminal domain"/>
    <property type="match status" value="1"/>
</dbReference>